<dbReference type="AlphaFoldDB" id="A0AAD7EG38"/>
<sequence length="505" mass="53323">MPKAHSRDSLFTLGFLLLWSAAKGSQVNITIDDFDPSIVYAPPDSWNSSAVVCSACNNPPALLASQQTYHKGAHVVILDEDDTAPPSSPSKPPPPSPSIGNPRTSDNPASKASTTKSPSTSVPVHSSTIPNAVSRPPPLPSPPNESDNDKGAEKPDDDDKDDDRDHDDDDKPNKSHRGRRDRVPRADLDDTGFVDTPVFAQYNFTGTAVYIFCVQPLGMPMSPSLPSMMNISFSLDDVGQQPFVHQGSSSGSGFAYHVNVFAKQGLLDGLHVLKLNLAPNSMFILDYILVTQNVADTPSSSIPIQSQSSTPSSADGTTTKKGRDSFAGAVAGSLGVLGILCFGTAFSIYRRRRLAARRERLERGTAPPPAPMSGPAPFVPRYFPGTVVPSVPPPYAPSDTASSVSSHTHTAELAGVSVPLLATHPAQTYDADIDIAPPLDEIAPPSFGVAITTPAVTLLSSSDIAMPPPRPPSWGTAPDILSSPRIAPGSRAPSVLFSANEDQEE</sequence>
<keyword evidence="2" id="KW-0472">Membrane</keyword>
<feature type="region of interest" description="Disordered" evidence="1">
    <location>
        <begin position="467"/>
        <end position="505"/>
    </location>
</feature>
<keyword evidence="2" id="KW-1133">Transmembrane helix</keyword>
<evidence type="ECO:0000313" key="5">
    <source>
        <dbReference type="Proteomes" id="UP001218218"/>
    </source>
</evidence>
<keyword evidence="2" id="KW-0812">Transmembrane</keyword>
<reference evidence="4" key="1">
    <citation type="submission" date="2023-03" db="EMBL/GenBank/DDBJ databases">
        <title>Massive genome expansion in bonnet fungi (Mycena s.s.) driven by repeated elements and novel gene families across ecological guilds.</title>
        <authorList>
            <consortium name="Lawrence Berkeley National Laboratory"/>
            <person name="Harder C.B."/>
            <person name="Miyauchi S."/>
            <person name="Viragh M."/>
            <person name="Kuo A."/>
            <person name="Thoen E."/>
            <person name="Andreopoulos B."/>
            <person name="Lu D."/>
            <person name="Skrede I."/>
            <person name="Drula E."/>
            <person name="Henrissat B."/>
            <person name="Morin E."/>
            <person name="Kohler A."/>
            <person name="Barry K."/>
            <person name="LaButti K."/>
            <person name="Morin E."/>
            <person name="Salamov A."/>
            <person name="Lipzen A."/>
            <person name="Mereny Z."/>
            <person name="Hegedus B."/>
            <person name="Baldrian P."/>
            <person name="Stursova M."/>
            <person name="Weitz H."/>
            <person name="Taylor A."/>
            <person name="Grigoriev I.V."/>
            <person name="Nagy L.G."/>
            <person name="Martin F."/>
            <person name="Kauserud H."/>
        </authorList>
    </citation>
    <scope>NUCLEOTIDE SEQUENCE</scope>
    <source>
        <strain evidence="4">CBHHK002</strain>
    </source>
</reference>
<keyword evidence="3" id="KW-0732">Signal</keyword>
<feature type="region of interest" description="Disordered" evidence="1">
    <location>
        <begin position="80"/>
        <end position="190"/>
    </location>
</feature>
<feature type="signal peptide" evidence="3">
    <location>
        <begin position="1"/>
        <end position="24"/>
    </location>
</feature>
<name>A0AAD7EG38_9AGAR</name>
<protein>
    <submittedName>
        <fullName evidence="4">Uncharacterized protein</fullName>
    </submittedName>
</protein>
<feature type="chain" id="PRO_5042042102" evidence="3">
    <location>
        <begin position="25"/>
        <end position="505"/>
    </location>
</feature>
<evidence type="ECO:0000256" key="3">
    <source>
        <dbReference type="SAM" id="SignalP"/>
    </source>
</evidence>
<comment type="caution">
    <text evidence="4">The sequence shown here is derived from an EMBL/GenBank/DDBJ whole genome shotgun (WGS) entry which is preliminary data.</text>
</comment>
<proteinExistence type="predicted"/>
<evidence type="ECO:0000256" key="1">
    <source>
        <dbReference type="SAM" id="MobiDB-lite"/>
    </source>
</evidence>
<gene>
    <name evidence="4" type="ORF">DFH08DRAFT_1086622</name>
</gene>
<feature type="compositionally biased region" description="Low complexity" evidence="1">
    <location>
        <begin position="299"/>
        <end position="313"/>
    </location>
</feature>
<feature type="region of interest" description="Disordered" evidence="1">
    <location>
        <begin position="299"/>
        <end position="320"/>
    </location>
</feature>
<feature type="compositionally biased region" description="Acidic residues" evidence="1">
    <location>
        <begin position="155"/>
        <end position="170"/>
    </location>
</feature>
<accession>A0AAD7EG38</accession>
<dbReference type="EMBL" id="JARIHO010000058">
    <property type="protein sequence ID" value="KAJ7318413.1"/>
    <property type="molecule type" value="Genomic_DNA"/>
</dbReference>
<feature type="transmembrane region" description="Helical" evidence="2">
    <location>
        <begin position="326"/>
        <end position="349"/>
    </location>
</feature>
<dbReference type="Proteomes" id="UP001218218">
    <property type="component" value="Unassembled WGS sequence"/>
</dbReference>
<evidence type="ECO:0000313" key="4">
    <source>
        <dbReference type="EMBL" id="KAJ7318413.1"/>
    </source>
</evidence>
<evidence type="ECO:0000256" key="2">
    <source>
        <dbReference type="SAM" id="Phobius"/>
    </source>
</evidence>
<feature type="compositionally biased region" description="Low complexity" evidence="1">
    <location>
        <begin position="109"/>
        <end position="134"/>
    </location>
</feature>
<feature type="compositionally biased region" description="Polar residues" evidence="1">
    <location>
        <begin position="99"/>
        <end position="108"/>
    </location>
</feature>
<feature type="compositionally biased region" description="Pro residues" evidence="1">
    <location>
        <begin position="86"/>
        <end position="97"/>
    </location>
</feature>
<keyword evidence="5" id="KW-1185">Reference proteome</keyword>
<organism evidence="4 5">
    <name type="scientific">Mycena albidolilacea</name>
    <dbReference type="NCBI Taxonomy" id="1033008"/>
    <lineage>
        <taxon>Eukaryota</taxon>
        <taxon>Fungi</taxon>
        <taxon>Dikarya</taxon>
        <taxon>Basidiomycota</taxon>
        <taxon>Agaricomycotina</taxon>
        <taxon>Agaricomycetes</taxon>
        <taxon>Agaricomycetidae</taxon>
        <taxon>Agaricales</taxon>
        <taxon>Marasmiineae</taxon>
        <taxon>Mycenaceae</taxon>
        <taxon>Mycena</taxon>
    </lineage>
</organism>